<evidence type="ECO:0000313" key="3">
    <source>
        <dbReference type="Proteomes" id="UP000499080"/>
    </source>
</evidence>
<dbReference type="InterPro" id="IPR006621">
    <property type="entry name" value="Nose-resist-to-fluoxetine_N"/>
</dbReference>
<evidence type="ECO:0000259" key="1">
    <source>
        <dbReference type="SMART" id="SM00703"/>
    </source>
</evidence>
<reference evidence="2 3" key="1">
    <citation type="journal article" date="2019" name="Sci. Rep.">
        <title>Orb-weaving spider Araneus ventricosus genome elucidates the spidroin gene catalogue.</title>
        <authorList>
            <person name="Kono N."/>
            <person name="Nakamura H."/>
            <person name="Ohtoshi R."/>
            <person name="Moran D.A.P."/>
            <person name="Shinohara A."/>
            <person name="Yoshida Y."/>
            <person name="Fujiwara M."/>
            <person name="Mori M."/>
            <person name="Tomita M."/>
            <person name="Arakawa K."/>
        </authorList>
    </citation>
    <scope>NUCLEOTIDE SEQUENCE [LARGE SCALE GENOMIC DNA]</scope>
</reference>
<sequence length="112" mass="12617">MTHCLNELDYTRDGIRLRNKDVQKMVDATGKAGSGLISGKLQFWGDFDQCSDVYVPRDLNSSKGDFYGQYCRLDLWQFGNITVPVRWGLCIPDSCDGSVLKSEIVEILNCTD</sequence>
<dbReference type="OrthoDB" id="4794873at2759"/>
<organism evidence="2 3">
    <name type="scientific">Araneus ventricosus</name>
    <name type="common">Orbweaver spider</name>
    <name type="synonym">Epeira ventricosa</name>
    <dbReference type="NCBI Taxonomy" id="182803"/>
    <lineage>
        <taxon>Eukaryota</taxon>
        <taxon>Metazoa</taxon>
        <taxon>Ecdysozoa</taxon>
        <taxon>Arthropoda</taxon>
        <taxon>Chelicerata</taxon>
        <taxon>Arachnida</taxon>
        <taxon>Araneae</taxon>
        <taxon>Araneomorphae</taxon>
        <taxon>Entelegynae</taxon>
        <taxon>Araneoidea</taxon>
        <taxon>Araneidae</taxon>
        <taxon>Araneus</taxon>
    </lineage>
</organism>
<dbReference type="Proteomes" id="UP000499080">
    <property type="component" value="Unassembled WGS sequence"/>
</dbReference>
<evidence type="ECO:0000313" key="2">
    <source>
        <dbReference type="EMBL" id="GBN47064.1"/>
    </source>
</evidence>
<keyword evidence="3" id="KW-1185">Reference proteome</keyword>
<accession>A0A4Y2P6L7</accession>
<dbReference type="AlphaFoldDB" id="A0A4Y2P6L7"/>
<name>A0A4Y2P6L7_ARAVE</name>
<protein>
    <recommendedName>
        <fullName evidence="1">Nose resistant-to-fluoxetine protein N-terminal domain-containing protein</fullName>
    </recommendedName>
</protein>
<gene>
    <name evidence="2" type="ORF">AVEN_40715_1</name>
</gene>
<dbReference type="SMART" id="SM00703">
    <property type="entry name" value="NRF"/>
    <property type="match status" value="1"/>
</dbReference>
<dbReference type="EMBL" id="BGPR01010611">
    <property type="protein sequence ID" value="GBN47064.1"/>
    <property type="molecule type" value="Genomic_DNA"/>
</dbReference>
<feature type="non-terminal residue" evidence="2">
    <location>
        <position position="112"/>
    </location>
</feature>
<proteinExistence type="predicted"/>
<comment type="caution">
    <text evidence="2">The sequence shown here is derived from an EMBL/GenBank/DDBJ whole genome shotgun (WGS) entry which is preliminary data.</text>
</comment>
<feature type="domain" description="Nose resistant-to-fluoxetine protein N-terminal" evidence="1">
    <location>
        <begin position="1"/>
        <end position="112"/>
    </location>
</feature>
<dbReference type="Pfam" id="PF20146">
    <property type="entry name" value="NRF"/>
    <property type="match status" value="1"/>
</dbReference>